<proteinExistence type="predicted"/>
<organism evidence="2 3">
    <name type="scientific">Vanilla planifolia</name>
    <name type="common">Vanilla</name>
    <dbReference type="NCBI Taxonomy" id="51239"/>
    <lineage>
        <taxon>Eukaryota</taxon>
        <taxon>Viridiplantae</taxon>
        <taxon>Streptophyta</taxon>
        <taxon>Embryophyta</taxon>
        <taxon>Tracheophyta</taxon>
        <taxon>Spermatophyta</taxon>
        <taxon>Magnoliopsida</taxon>
        <taxon>Liliopsida</taxon>
        <taxon>Asparagales</taxon>
        <taxon>Orchidaceae</taxon>
        <taxon>Vanilloideae</taxon>
        <taxon>Vanilleae</taxon>
        <taxon>Vanilla</taxon>
    </lineage>
</organism>
<evidence type="ECO:0000313" key="3">
    <source>
        <dbReference type="Proteomes" id="UP000636800"/>
    </source>
</evidence>
<accession>A0A835Q0N5</accession>
<comment type="caution">
    <text evidence="2">The sequence shown here is derived from an EMBL/GenBank/DDBJ whole genome shotgun (WGS) entry which is preliminary data.</text>
</comment>
<dbReference type="AlphaFoldDB" id="A0A835Q0N5"/>
<protein>
    <submittedName>
        <fullName evidence="2">Uncharacterized protein</fullName>
    </submittedName>
</protein>
<feature type="compositionally biased region" description="Basic residues" evidence="1">
    <location>
        <begin position="30"/>
        <end position="44"/>
    </location>
</feature>
<sequence length="199" mass="21916">MRAIMRKPQPSTDPTAEARMPVRSMARLTRATHGRVGGRTRRMACLRQSATRLENGKEERRRRGKRRGLQDPRASSAVSNRNAAIARIVRIPGEAKEYGQSEKGFDIHDPIKSCDMDARSSLATPAGGGCIIAVDLSLVHCICREEVGIDGAGGSECGRSGERRVDTSDLVKQKKFFNCKKIIANDRTSYDARLKNCVC</sequence>
<name>A0A835Q0N5_VANPL</name>
<feature type="region of interest" description="Disordered" evidence="1">
    <location>
        <begin position="1"/>
        <end position="80"/>
    </location>
</feature>
<keyword evidence="3" id="KW-1185">Reference proteome</keyword>
<evidence type="ECO:0000313" key="2">
    <source>
        <dbReference type="EMBL" id="KAG0460922.1"/>
    </source>
</evidence>
<dbReference type="Proteomes" id="UP000636800">
    <property type="component" value="Chromosome 11"/>
</dbReference>
<evidence type="ECO:0000256" key="1">
    <source>
        <dbReference type="SAM" id="MobiDB-lite"/>
    </source>
</evidence>
<dbReference type="EMBL" id="JADCNL010000011">
    <property type="protein sequence ID" value="KAG0460922.1"/>
    <property type="molecule type" value="Genomic_DNA"/>
</dbReference>
<gene>
    <name evidence="2" type="ORF">HPP92_021219</name>
</gene>
<reference evidence="2 3" key="1">
    <citation type="journal article" date="2020" name="Nat. Food">
        <title>A phased Vanilla planifolia genome enables genetic improvement of flavour and production.</title>
        <authorList>
            <person name="Hasing T."/>
            <person name="Tang H."/>
            <person name="Brym M."/>
            <person name="Khazi F."/>
            <person name="Huang T."/>
            <person name="Chambers A.H."/>
        </authorList>
    </citation>
    <scope>NUCLEOTIDE SEQUENCE [LARGE SCALE GENOMIC DNA]</scope>
    <source>
        <tissue evidence="2">Leaf</tissue>
    </source>
</reference>